<feature type="domain" description="Response regulatory" evidence="10">
    <location>
        <begin position="736"/>
        <end position="859"/>
    </location>
</feature>
<protein>
    <recommendedName>
        <fullName evidence="2">histidine kinase</fullName>
        <ecNumber evidence="2">2.7.13.3</ecNumber>
    </recommendedName>
</protein>
<dbReference type="GO" id="GO:0000155">
    <property type="term" value="F:phosphorelay sensor kinase activity"/>
    <property type="evidence" value="ECO:0007669"/>
    <property type="project" value="InterPro"/>
</dbReference>
<keyword evidence="4" id="KW-0808">Transferase</keyword>
<feature type="transmembrane region" description="Helical" evidence="8">
    <location>
        <begin position="43"/>
        <end position="64"/>
    </location>
</feature>
<evidence type="ECO:0000256" key="1">
    <source>
        <dbReference type="ARBA" id="ARBA00000085"/>
    </source>
</evidence>
<dbReference type="SMART" id="SM00387">
    <property type="entry name" value="HATPase_c"/>
    <property type="match status" value="1"/>
</dbReference>
<dbReference type="PROSITE" id="PS50110">
    <property type="entry name" value="RESPONSE_REGULATORY"/>
    <property type="match status" value="2"/>
</dbReference>
<organism evidence="11">
    <name type="scientific">Chromera velia CCMP2878</name>
    <dbReference type="NCBI Taxonomy" id="1169474"/>
    <lineage>
        <taxon>Eukaryota</taxon>
        <taxon>Sar</taxon>
        <taxon>Alveolata</taxon>
        <taxon>Colpodellida</taxon>
        <taxon>Chromeraceae</taxon>
        <taxon>Chromera</taxon>
    </lineage>
</organism>
<evidence type="ECO:0000259" key="10">
    <source>
        <dbReference type="PROSITE" id="PS50110"/>
    </source>
</evidence>
<feature type="domain" description="Histidine kinase" evidence="9">
    <location>
        <begin position="223"/>
        <end position="600"/>
    </location>
</feature>
<evidence type="ECO:0000256" key="6">
    <source>
        <dbReference type="PROSITE-ProRule" id="PRU00169"/>
    </source>
</evidence>
<dbReference type="InterPro" id="IPR011006">
    <property type="entry name" value="CheY-like_superfamily"/>
</dbReference>
<gene>
    <name evidence="11" type="ORF">Cvel_7804</name>
</gene>
<dbReference type="InterPro" id="IPR036890">
    <property type="entry name" value="HATPase_C_sf"/>
</dbReference>
<dbReference type="Pfam" id="PF00072">
    <property type="entry name" value="Response_reg"/>
    <property type="match status" value="2"/>
</dbReference>
<feature type="compositionally biased region" description="Basic and acidic residues" evidence="7">
    <location>
        <begin position="654"/>
        <end position="664"/>
    </location>
</feature>
<comment type="catalytic activity">
    <reaction evidence="1">
        <text>ATP + protein L-histidine = ADP + protein N-phospho-L-histidine.</text>
        <dbReference type="EC" id="2.7.13.3"/>
    </reaction>
</comment>
<dbReference type="InterPro" id="IPR003594">
    <property type="entry name" value="HATPase_dom"/>
</dbReference>
<feature type="region of interest" description="Disordered" evidence="7">
    <location>
        <begin position="1"/>
        <end position="24"/>
    </location>
</feature>
<feature type="modified residue" description="4-aspartylphosphate" evidence="6">
    <location>
        <position position="787"/>
    </location>
</feature>
<feature type="modified residue" description="4-aspartylphosphate" evidence="6">
    <location>
        <position position="1024"/>
    </location>
</feature>
<dbReference type="InterPro" id="IPR004358">
    <property type="entry name" value="Sig_transdc_His_kin-like_C"/>
</dbReference>
<dbReference type="AlphaFoldDB" id="A0A0G4HPT0"/>
<dbReference type="EC" id="2.7.13.3" evidence="2"/>
<feature type="compositionally biased region" description="Basic and acidic residues" evidence="7">
    <location>
        <begin position="867"/>
        <end position="884"/>
    </location>
</feature>
<evidence type="ECO:0000256" key="8">
    <source>
        <dbReference type="SAM" id="Phobius"/>
    </source>
</evidence>
<feature type="compositionally biased region" description="Basic and acidic residues" evidence="7">
    <location>
        <begin position="896"/>
        <end position="910"/>
    </location>
</feature>
<feature type="compositionally biased region" description="Polar residues" evidence="7">
    <location>
        <begin position="911"/>
        <end position="930"/>
    </location>
</feature>
<feature type="transmembrane region" description="Helical" evidence="8">
    <location>
        <begin position="96"/>
        <end position="114"/>
    </location>
</feature>
<evidence type="ECO:0000256" key="4">
    <source>
        <dbReference type="ARBA" id="ARBA00022679"/>
    </source>
</evidence>
<dbReference type="SMART" id="SM00448">
    <property type="entry name" value="REC"/>
    <property type="match status" value="2"/>
</dbReference>
<dbReference type="InterPro" id="IPR003661">
    <property type="entry name" value="HisK_dim/P_dom"/>
</dbReference>
<evidence type="ECO:0000259" key="9">
    <source>
        <dbReference type="PROSITE" id="PS50109"/>
    </source>
</evidence>
<sequence>MKATPKDGGFASKEDPRNHDSSSQHFDAFRKSALSAQLSYGRFWFYAITVFFIALALVCPLVGLADVFSAIAIAGMGLITWSLTFDYVVNRGDVEKLLVVFLLGLNFCCSFWFGKMALTSEPALIHLQYAASLTVPALGSSLDIRQSTFSVFLFLHYSSWMLATYTMIPKTSVEIASMWVVSIGGAVWVSITRHLRWVGLMRAYSECCDKESAQTQQKFFLSYIMHETRNPLSGMSLLLSELKAMVMEDVRAKLQDIRRAVANGPAVSLTSGLSSKGSDRVTLPEFPPVTHAQMFDSSSPSSTQADGWRDEVVSELQDLSDVLGDMESLIDRVAASAEVVKTVCDDVLTLEKMQRRQFNFSLNPFDPRELCTLFLESEAAKVRARGIDLSIVMEIDPDIEDKLDSKTSAGTAGFEVIGDGCHLRQVPINFLSNAGKFTSPGGSVSCTLKLQKVDPEHLPRFCVVAPPPEKEKSLEGLGLLQEISGAVTHQGNDMPQQQMQEKIPILASEDLPTADSVDCWVFMEVEVTDSGAGLSQEDIAKLFRPYSQIRAGELQRGGGTGLGLCICKSFVEGHWGGKVGARSDGRGCGSTFFFSLYLPLVRKARPFTPLHAPRRMSMSQRRNSLCSTSSLVKSPTKNSTVYLKKLPSSLSSRDSFHVSGEEKSASPAVTSRSSFNETPSRRITFADPPSPLMKPFLSPPSAKRSSLLSKDTTRSHPNSPLRTSGSPSISSTAPPRLLVVDDNDMCVMGAKLAAKRLRVPCVTASDGVSAVETFRKHAESVRLILMDRYMPHMEGPQAITHIRDYCKSRDPPLEPPKFVGLTGETSEEGRQPFIAAGAIEVLVKPLDSKDLCNLLTSLKLQEEETPAEGRREKTGREKVKEKKQIPAAIPVPSSESESKTVSKEEEKNEPESTIQTDTPPSTKPSISSVIDVSAHRRALRSCTEAAISPNHQSVPGQTDKDNDRSFSSPSAPRLMVVDDNELCVMGALFAAKRLGVPVLSAKCGSSAVDSFKQHAESIRLILMDRHMPNMEGPEAIVRILDHCRYSLPPLPPPTVIGVTGEASEDGRQAFLKAGASRVLIKPVDAKALTALLTEYRLNDIQGDTQTQRTTRPQEI</sequence>
<feature type="region of interest" description="Disordered" evidence="7">
    <location>
        <begin position="944"/>
        <end position="972"/>
    </location>
</feature>
<dbReference type="Gene3D" id="3.40.50.2300">
    <property type="match status" value="2"/>
</dbReference>
<keyword evidence="8" id="KW-1133">Transmembrane helix</keyword>
<dbReference type="Gene3D" id="1.10.287.130">
    <property type="match status" value="1"/>
</dbReference>
<dbReference type="PANTHER" id="PTHR43047:SF72">
    <property type="entry name" value="OSMOSENSING HISTIDINE PROTEIN KINASE SLN1"/>
    <property type="match status" value="1"/>
</dbReference>
<dbReference type="InterPro" id="IPR001789">
    <property type="entry name" value="Sig_transdc_resp-reg_receiver"/>
</dbReference>
<proteinExistence type="predicted"/>
<feature type="region of interest" description="Disordered" evidence="7">
    <location>
        <begin position="862"/>
        <end position="930"/>
    </location>
</feature>
<evidence type="ECO:0000256" key="7">
    <source>
        <dbReference type="SAM" id="MobiDB-lite"/>
    </source>
</evidence>
<feature type="transmembrane region" description="Helical" evidence="8">
    <location>
        <begin position="175"/>
        <end position="191"/>
    </location>
</feature>
<keyword evidence="8" id="KW-0472">Membrane</keyword>
<dbReference type="InterPro" id="IPR005467">
    <property type="entry name" value="His_kinase_dom"/>
</dbReference>
<dbReference type="Pfam" id="PF02518">
    <property type="entry name" value="HATPase_c"/>
    <property type="match status" value="1"/>
</dbReference>
<feature type="region of interest" description="Disordered" evidence="7">
    <location>
        <begin position="651"/>
        <end position="735"/>
    </location>
</feature>
<dbReference type="Gene3D" id="3.30.565.10">
    <property type="entry name" value="Histidine kinase-like ATPase, C-terminal domain"/>
    <property type="match status" value="1"/>
</dbReference>
<evidence type="ECO:0000313" key="11">
    <source>
        <dbReference type="EMBL" id="CEM46189.1"/>
    </source>
</evidence>
<feature type="compositionally biased region" description="Basic and acidic residues" evidence="7">
    <location>
        <begin position="12"/>
        <end position="24"/>
    </location>
</feature>
<dbReference type="PROSITE" id="PS50109">
    <property type="entry name" value="HIS_KIN"/>
    <property type="match status" value="1"/>
</dbReference>
<keyword evidence="5" id="KW-0418">Kinase</keyword>
<keyword evidence="3 6" id="KW-0597">Phosphoprotein</keyword>
<feature type="transmembrane region" description="Helical" evidence="8">
    <location>
        <begin position="149"/>
        <end position="168"/>
    </location>
</feature>
<reference evidence="11" key="1">
    <citation type="submission" date="2014-11" db="EMBL/GenBank/DDBJ databases">
        <authorList>
            <person name="Otto D Thomas"/>
            <person name="Naeem Raeece"/>
        </authorList>
    </citation>
    <scope>NUCLEOTIDE SEQUENCE</scope>
</reference>
<evidence type="ECO:0000256" key="2">
    <source>
        <dbReference type="ARBA" id="ARBA00012438"/>
    </source>
</evidence>
<name>A0A0G4HPT0_9ALVE</name>
<feature type="domain" description="Response regulatory" evidence="10">
    <location>
        <begin position="973"/>
        <end position="1096"/>
    </location>
</feature>
<dbReference type="EMBL" id="CDMZ01003391">
    <property type="protein sequence ID" value="CEM46189.1"/>
    <property type="molecule type" value="Genomic_DNA"/>
</dbReference>
<feature type="transmembrane region" description="Helical" evidence="8">
    <location>
        <begin position="70"/>
        <end position="89"/>
    </location>
</feature>
<dbReference type="PRINTS" id="PR00344">
    <property type="entry name" value="BCTRLSENSOR"/>
</dbReference>
<evidence type="ECO:0000256" key="3">
    <source>
        <dbReference type="ARBA" id="ARBA00022553"/>
    </source>
</evidence>
<evidence type="ECO:0000256" key="5">
    <source>
        <dbReference type="ARBA" id="ARBA00022777"/>
    </source>
</evidence>
<accession>A0A0G4HPT0</accession>
<dbReference type="CDD" id="cd00082">
    <property type="entry name" value="HisKA"/>
    <property type="match status" value="1"/>
</dbReference>
<dbReference type="VEuPathDB" id="CryptoDB:Cvel_7804"/>
<feature type="compositionally biased region" description="Polar residues" evidence="7">
    <location>
        <begin position="703"/>
        <end position="733"/>
    </location>
</feature>
<dbReference type="SUPFAM" id="SSF55874">
    <property type="entry name" value="ATPase domain of HSP90 chaperone/DNA topoisomerase II/histidine kinase"/>
    <property type="match status" value="1"/>
</dbReference>
<dbReference type="PhylomeDB" id="A0A0G4HPT0"/>
<dbReference type="CDD" id="cd17546">
    <property type="entry name" value="REC_hyHK_CKI1_RcsC-like"/>
    <property type="match status" value="2"/>
</dbReference>
<dbReference type="SUPFAM" id="SSF52172">
    <property type="entry name" value="CheY-like"/>
    <property type="match status" value="2"/>
</dbReference>
<dbReference type="PANTHER" id="PTHR43047">
    <property type="entry name" value="TWO-COMPONENT HISTIDINE PROTEIN KINASE"/>
    <property type="match status" value="1"/>
</dbReference>
<keyword evidence="8" id="KW-0812">Transmembrane</keyword>
<feature type="compositionally biased region" description="Polar residues" evidence="7">
    <location>
        <begin position="667"/>
        <end position="678"/>
    </location>
</feature>